<feature type="transmembrane region" description="Helical" evidence="2">
    <location>
        <begin position="131"/>
        <end position="156"/>
    </location>
</feature>
<evidence type="ECO:0000313" key="3">
    <source>
        <dbReference type="EMBL" id="GAQ94781.1"/>
    </source>
</evidence>
<accession>A0A0U9HVQ3</accession>
<feature type="transmembrane region" description="Helical" evidence="2">
    <location>
        <begin position="236"/>
        <end position="260"/>
    </location>
</feature>
<feature type="transmembrane region" description="Helical" evidence="2">
    <location>
        <begin position="76"/>
        <end position="101"/>
    </location>
</feature>
<organism evidence="3 4">
    <name type="scientific">Thermodesulfovibrio aggregans</name>
    <dbReference type="NCBI Taxonomy" id="86166"/>
    <lineage>
        <taxon>Bacteria</taxon>
        <taxon>Pseudomonadati</taxon>
        <taxon>Nitrospirota</taxon>
        <taxon>Thermodesulfovibrionia</taxon>
        <taxon>Thermodesulfovibrionales</taxon>
        <taxon>Thermodesulfovibrionaceae</taxon>
        <taxon>Thermodesulfovibrio</taxon>
    </lineage>
</organism>
<keyword evidence="4" id="KW-1185">Reference proteome</keyword>
<keyword evidence="2" id="KW-0812">Transmembrane</keyword>
<reference evidence="4" key="1">
    <citation type="submission" date="2016-01" db="EMBL/GenBank/DDBJ databases">
        <title>Draft genome sequence of Thermodesulfovibrio aggregans strain TGE-P1.</title>
        <authorList>
            <person name="Sekiguchi Y."/>
            <person name="Ohashi A."/>
            <person name="Matsuura N."/>
            <person name="Tourlousse M.D."/>
        </authorList>
    </citation>
    <scope>NUCLEOTIDE SEQUENCE [LARGE SCALE GENOMIC DNA]</scope>
    <source>
        <strain evidence="4">TGE-P1</strain>
    </source>
</reference>
<proteinExistence type="predicted"/>
<comment type="caution">
    <text evidence="3">The sequence shown here is derived from an EMBL/GenBank/DDBJ whole genome shotgun (WGS) entry which is preliminary data.</text>
</comment>
<evidence type="ECO:0000256" key="2">
    <source>
        <dbReference type="SAM" id="Phobius"/>
    </source>
</evidence>
<evidence type="ECO:0000313" key="4">
    <source>
        <dbReference type="Proteomes" id="UP000054976"/>
    </source>
</evidence>
<dbReference type="Proteomes" id="UP000054976">
    <property type="component" value="Unassembled WGS sequence"/>
</dbReference>
<sequence length="327" mass="37517">MNFFTCINDALKTVHKNFQLPLIHFAYLFISFFGLFFILSIPLGILFVIFGIDLTDILKGSFIEIFLSSVHLMKKFLIFVIIFIVTLLVYVLLIVSLWIYIFGGTIGIMYQFLKENVTFNFKDFHQYGKKYFWKVAFFATFSFLIFICLTLIFGFVSEINSKIVNFLSSFSHSVSVFFNIFIYLSALLVGILAFLIWITFTLFGFFGIFVKNFTVKDTIKETKKLIVLYPQSIGRAALLFLTYILAGGVILSLSSLLAIIPHLGPILVAVYQFITQFANIYISMIVFAAFLSYYIRLVSHKDSEQEQAPPSEEVQQQHQNLPPSELS</sequence>
<evidence type="ECO:0000256" key="1">
    <source>
        <dbReference type="SAM" id="MobiDB-lite"/>
    </source>
</evidence>
<feature type="transmembrane region" description="Helical" evidence="2">
    <location>
        <begin position="266"/>
        <end position="295"/>
    </location>
</feature>
<dbReference type="EMBL" id="BCNO01000001">
    <property type="protein sequence ID" value="GAQ94781.1"/>
    <property type="molecule type" value="Genomic_DNA"/>
</dbReference>
<name>A0A0U9HVQ3_9BACT</name>
<feature type="compositionally biased region" description="Polar residues" evidence="1">
    <location>
        <begin position="313"/>
        <end position="327"/>
    </location>
</feature>
<keyword evidence="2" id="KW-1133">Transmembrane helix</keyword>
<gene>
    <name evidence="3" type="ORF">TAGGR_1967</name>
</gene>
<keyword evidence="2" id="KW-0472">Membrane</keyword>
<dbReference type="STRING" id="86166.TAGGR_1967"/>
<protein>
    <recommendedName>
        <fullName evidence="5">Glycerophosphoryl diester phosphodiesterase membrane domain-containing protein</fullName>
    </recommendedName>
</protein>
<evidence type="ECO:0008006" key="5">
    <source>
        <dbReference type="Google" id="ProtNLM"/>
    </source>
</evidence>
<dbReference type="AlphaFoldDB" id="A0A0U9HVQ3"/>
<feature type="region of interest" description="Disordered" evidence="1">
    <location>
        <begin position="304"/>
        <end position="327"/>
    </location>
</feature>
<feature type="transmembrane region" description="Helical" evidence="2">
    <location>
        <begin position="25"/>
        <end position="55"/>
    </location>
</feature>
<feature type="transmembrane region" description="Helical" evidence="2">
    <location>
        <begin position="190"/>
        <end position="215"/>
    </location>
</feature>